<reference evidence="2" key="1">
    <citation type="journal article" date="2019" name="Int. J. Syst. Evol. Microbiol.">
        <title>The Global Catalogue of Microorganisms (GCM) 10K type strain sequencing project: providing services to taxonomists for standard genome sequencing and annotation.</title>
        <authorList>
            <consortium name="The Broad Institute Genomics Platform"/>
            <consortium name="The Broad Institute Genome Sequencing Center for Infectious Disease"/>
            <person name="Wu L."/>
            <person name="Ma J."/>
        </authorList>
    </citation>
    <scope>NUCLEOTIDE SEQUENCE [LARGE SCALE GENOMIC DNA]</scope>
    <source>
        <strain evidence="2">JCM 31921</strain>
    </source>
</reference>
<dbReference type="RefSeq" id="WP_344827211.1">
    <property type="nucleotide sequence ID" value="NZ_BAABEZ010000022.1"/>
</dbReference>
<organism evidence="1 2">
    <name type="scientific">Rurimicrobium arvi</name>
    <dbReference type="NCBI Taxonomy" id="2049916"/>
    <lineage>
        <taxon>Bacteria</taxon>
        <taxon>Pseudomonadati</taxon>
        <taxon>Bacteroidota</taxon>
        <taxon>Chitinophagia</taxon>
        <taxon>Chitinophagales</taxon>
        <taxon>Chitinophagaceae</taxon>
        <taxon>Rurimicrobium</taxon>
    </lineage>
</organism>
<keyword evidence="2" id="KW-1185">Reference proteome</keyword>
<evidence type="ECO:0000313" key="2">
    <source>
        <dbReference type="Proteomes" id="UP001501410"/>
    </source>
</evidence>
<dbReference type="Proteomes" id="UP001501410">
    <property type="component" value="Unassembled WGS sequence"/>
</dbReference>
<evidence type="ECO:0008006" key="3">
    <source>
        <dbReference type="Google" id="ProtNLM"/>
    </source>
</evidence>
<evidence type="ECO:0000313" key="1">
    <source>
        <dbReference type="EMBL" id="GAA4457050.1"/>
    </source>
</evidence>
<dbReference type="EMBL" id="BAABEZ010000022">
    <property type="protein sequence ID" value="GAA4457050.1"/>
    <property type="molecule type" value="Genomic_DNA"/>
</dbReference>
<gene>
    <name evidence="1" type="ORF">GCM10023092_23280</name>
</gene>
<proteinExistence type="predicted"/>
<protein>
    <recommendedName>
        <fullName evidence="3">SipL SPOCS domain-containing protein</fullName>
    </recommendedName>
</protein>
<sequence>MSSVRTSFYPVQFIVLHPHIPVAINTVLPGHIVKITGIKVVHSVGVENMTSEAYLPVVGHLSLEFNSRQYHFGNVDVPFDNQAQASDEYLDADIDVQRNTLLTGNYENKVFTGSDYVKADGTVTDKWSNYIVTIYLKTSSND</sequence>
<name>A0ABP8MYV7_9BACT</name>
<comment type="caution">
    <text evidence="1">The sequence shown here is derived from an EMBL/GenBank/DDBJ whole genome shotgun (WGS) entry which is preliminary data.</text>
</comment>
<accession>A0ABP8MYV7</accession>